<comment type="caution">
    <text evidence="2">The sequence shown here is derived from an EMBL/GenBank/DDBJ whole genome shotgun (WGS) entry which is preliminary data.</text>
</comment>
<name>A0A150WUP8_BDEBC</name>
<feature type="domain" description="DUF1989" evidence="1">
    <location>
        <begin position="2"/>
        <end position="164"/>
    </location>
</feature>
<evidence type="ECO:0000313" key="2">
    <source>
        <dbReference type="EMBL" id="KYG70173.1"/>
    </source>
</evidence>
<dbReference type="PANTHER" id="PTHR31527">
    <property type="entry name" value="RE64534P"/>
    <property type="match status" value="1"/>
</dbReference>
<sequence length="196" mass="22059">MPAQTGAAFLLRKGELLRVMTPHDYQVSDLFCFNARNLWESLSAGRSIDWADTIYLTSGHHLYSNRSNVMLTILEDSCGRHDFLMTPCSLRMFQMIAGNEDYHPSCHENLARNLAEFGIHEDQISTTFNIFMNVTVDEKGGVKIETPFAKTGDFVLFRAEMDLVVGLTACSHEGTNHGTCKPIWYRKESGGTKSEI</sequence>
<evidence type="ECO:0000313" key="3">
    <source>
        <dbReference type="Proteomes" id="UP000075391"/>
    </source>
</evidence>
<dbReference type="Pfam" id="PF09347">
    <property type="entry name" value="DUF1989"/>
    <property type="match status" value="1"/>
</dbReference>
<organism evidence="2 3">
    <name type="scientific">Bdellovibrio bacteriovorus</name>
    <dbReference type="NCBI Taxonomy" id="959"/>
    <lineage>
        <taxon>Bacteria</taxon>
        <taxon>Pseudomonadati</taxon>
        <taxon>Bdellovibrionota</taxon>
        <taxon>Bdellovibrionia</taxon>
        <taxon>Bdellovibrionales</taxon>
        <taxon>Pseudobdellovibrionaceae</taxon>
        <taxon>Bdellovibrio</taxon>
    </lineage>
</organism>
<evidence type="ECO:0000259" key="1">
    <source>
        <dbReference type="Pfam" id="PF09347"/>
    </source>
</evidence>
<reference evidence="2 3" key="1">
    <citation type="submission" date="2016-03" db="EMBL/GenBank/DDBJ databases">
        <authorList>
            <person name="Ploux O."/>
        </authorList>
    </citation>
    <scope>NUCLEOTIDE SEQUENCE [LARGE SCALE GENOMIC DNA]</scope>
    <source>
        <strain evidence="2 3">BER2</strain>
    </source>
</reference>
<dbReference type="PANTHER" id="PTHR31527:SF0">
    <property type="entry name" value="RE64534P"/>
    <property type="match status" value="1"/>
</dbReference>
<protein>
    <submittedName>
        <fullName evidence="2">Urea carboxylase-associated protein</fullName>
    </submittedName>
</protein>
<gene>
    <name evidence="2" type="ORF">AZI85_15450</name>
</gene>
<dbReference type="EMBL" id="LUKF01000003">
    <property type="protein sequence ID" value="KYG70173.1"/>
    <property type="molecule type" value="Genomic_DNA"/>
</dbReference>
<accession>A0A150WUP8</accession>
<dbReference type="Proteomes" id="UP000075391">
    <property type="component" value="Unassembled WGS sequence"/>
</dbReference>
<proteinExistence type="predicted"/>
<dbReference type="AlphaFoldDB" id="A0A150WUP8"/>
<dbReference type="OrthoDB" id="5291686at2"/>
<dbReference type="InterPro" id="IPR018959">
    <property type="entry name" value="DUF1989"/>
</dbReference>